<evidence type="ECO:0000313" key="5">
    <source>
        <dbReference type="Proteomes" id="UP000019265"/>
    </source>
</evidence>
<dbReference type="InterPro" id="IPR004919">
    <property type="entry name" value="GmrSD_N"/>
</dbReference>
<dbReference type="AlphaFoldDB" id="W6A9W9"/>
<evidence type="ECO:0000256" key="1">
    <source>
        <dbReference type="SAM" id="Coils"/>
    </source>
</evidence>
<dbReference type="Proteomes" id="UP000019265">
    <property type="component" value="Chromosome"/>
</dbReference>
<gene>
    <name evidence="4" type="ORF">SSABA_v1c04280</name>
</gene>
<evidence type="ECO:0000259" key="2">
    <source>
        <dbReference type="Pfam" id="PF03235"/>
    </source>
</evidence>
<evidence type="ECO:0000313" key="4">
    <source>
        <dbReference type="EMBL" id="AHI53837.1"/>
    </source>
</evidence>
<evidence type="ECO:0008006" key="6">
    <source>
        <dbReference type="Google" id="ProtNLM"/>
    </source>
</evidence>
<proteinExistence type="predicted"/>
<dbReference type="HOGENOM" id="CLU_011736_2_0_14"/>
<dbReference type="KEGG" id="ssab:SSABA_v1c04280"/>
<dbReference type="OrthoDB" id="9798761at2"/>
<feature type="domain" description="GmrSD restriction endonucleases N-terminal" evidence="2">
    <location>
        <begin position="12"/>
        <end position="233"/>
    </location>
</feature>
<dbReference type="InterPro" id="IPR011089">
    <property type="entry name" value="GmrSD_C"/>
</dbReference>
<feature type="coiled-coil region" evidence="1">
    <location>
        <begin position="294"/>
        <end position="321"/>
    </location>
</feature>
<reference evidence="4 5" key="1">
    <citation type="journal article" date="2014" name="Genome Biol. Evol.">
        <title>Molecular evolution of the substrate utilization strategies and putative virulence factors in mosquito-associated Spiroplasma species.</title>
        <authorList>
            <person name="Chang T.H."/>
            <person name="Lo W.S."/>
            <person name="Ku C."/>
            <person name="Chen L.L."/>
            <person name="Kuo C.H."/>
        </authorList>
    </citation>
    <scope>NUCLEOTIDE SEQUENCE [LARGE SCALE GENOMIC DNA]</scope>
    <source>
        <strain evidence="4">Ar-1343</strain>
    </source>
</reference>
<keyword evidence="5" id="KW-1185">Reference proteome</keyword>
<name>W6A9W9_9MOLU</name>
<sequence length="589" mass="70003">MNKKYNLDFLKISDFLKRENAIFKIPVYQRNYSWNKQVNTLLNDIYDSTLDSGFFIGVIFCSEGKNEEILIVDGQQRLVTISIILSTILKILDRNLKEEAKNETEENKSKTKLLMEDIEECIFKNQKIKNKLKLQTYKDKNILGKVLDKDYSPKNLSNDEKKHKLVDSSKKINDFFKDKDTSDIIEFAKKLLKTNLVCLNLSEFEVNRNELFEAFNSKNEPLKNFDLITNLIFMKIENEELQEKIYREEWENQFQDENGEVSEKFLRDFISMKTLNKAVDKGYDIYERFKNMISKFEAKNNEKLIDEIKKLIREMKKFYEIYNFIKTDSRIKKTYGKLDIDEQRLFEYKFLGVDSADSFIMYLIDRLIDKKLIPGHFDLLIKHITNYLYKKKIMGPTAQNRILFIEILKKCKEEENNEKNNRNWIFDIFTSTIKNHTDKGDNFRNNTNKEFMDSVKIGFKKHEDSKLFFVLLNDNLKTGFKPKTIDEFKNITVEHIVPQAFKKIPEWTELMASEKDTFNLNKISNLTILSEPENSKTGSKIFDKKMKIIPTSIFKINLEMASYKNISDLDEKWFKYLKERYSKTISEIT</sequence>
<dbReference type="PATRIC" id="fig|1276257.3.peg.439"/>
<evidence type="ECO:0000259" key="3">
    <source>
        <dbReference type="Pfam" id="PF07510"/>
    </source>
</evidence>
<dbReference type="EMBL" id="CP006934">
    <property type="protein sequence ID" value="AHI53837.1"/>
    <property type="molecule type" value="Genomic_DNA"/>
</dbReference>
<organism evidence="4 5">
    <name type="scientific">Spiroplasma sabaudiense Ar-1343</name>
    <dbReference type="NCBI Taxonomy" id="1276257"/>
    <lineage>
        <taxon>Bacteria</taxon>
        <taxon>Bacillati</taxon>
        <taxon>Mycoplasmatota</taxon>
        <taxon>Mollicutes</taxon>
        <taxon>Entomoplasmatales</taxon>
        <taxon>Spiroplasmataceae</taxon>
        <taxon>Spiroplasma</taxon>
    </lineage>
</organism>
<accession>W6A9W9</accession>
<dbReference type="Pfam" id="PF07510">
    <property type="entry name" value="GmrSD_C"/>
    <property type="match status" value="1"/>
</dbReference>
<dbReference type="RefSeq" id="WP_025250976.1">
    <property type="nucleotide sequence ID" value="NZ_CP006934.1"/>
</dbReference>
<protein>
    <recommendedName>
        <fullName evidence="6">DUF262 domain-containing protein</fullName>
    </recommendedName>
</protein>
<dbReference type="eggNOG" id="COG1479">
    <property type="taxonomic scope" value="Bacteria"/>
</dbReference>
<dbReference type="STRING" id="1276257.SSABA_v1c04280"/>
<dbReference type="PANTHER" id="PTHR35149">
    <property type="entry name" value="SLL5132 PROTEIN"/>
    <property type="match status" value="1"/>
</dbReference>
<dbReference type="PANTHER" id="PTHR35149:SF1">
    <property type="entry name" value="DUF5655 DOMAIN-CONTAINING PROTEIN"/>
    <property type="match status" value="1"/>
</dbReference>
<keyword evidence="1" id="KW-0175">Coiled coil</keyword>
<dbReference type="Pfam" id="PF03235">
    <property type="entry name" value="GmrSD_N"/>
    <property type="match status" value="1"/>
</dbReference>
<feature type="domain" description="GmrSD restriction endonucleases C-terminal" evidence="3">
    <location>
        <begin position="457"/>
        <end position="565"/>
    </location>
</feature>